<dbReference type="Proteomes" id="UP000015480">
    <property type="component" value="Chromosome"/>
</dbReference>
<keyword evidence="1" id="KW-0201">Cytochrome c-type biogenesis</keyword>
<dbReference type="Gene3D" id="1.25.40.10">
    <property type="entry name" value="Tetratricopeptide repeat domain"/>
    <property type="match status" value="1"/>
</dbReference>
<evidence type="ECO:0000256" key="1">
    <source>
        <dbReference type="ARBA" id="ARBA00022748"/>
    </source>
</evidence>
<dbReference type="eggNOG" id="COG4235">
    <property type="taxonomic scope" value="Bacteria"/>
</dbReference>
<accession>S5XQS8</accession>
<dbReference type="EMBL" id="CP006650">
    <property type="protein sequence ID" value="AGT09749.1"/>
    <property type="molecule type" value="Genomic_DNA"/>
</dbReference>
<evidence type="ECO:0000313" key="3">
    <source>
        <dbReference type="EMBL" id="AGT09749.1"/>
    </source>
</evidence>
<keyword evidence="2" id="KW-0812">Transmembrane</keyword>
<keyword evidence="4" id="KW-1185">Reference proteome</keyword>
<proteinExistence type="predicted"/>
<dbReference type="SUPFAM" id="SSF48452">
    <property type="entry name" value="TPR-like"/>
    <property type="match status" value="1"/>
</dbReference>
<keyword evidence="2" id="KW-0472">Membrane</keyword>
<evidence type="ECO:0000313" key="4">
    <source>
        <dbReference type="Proteomes" id="UP000015480"/>
    </source>
</evidence>
<evidence type="ECO:0000256" key="2">
    <source>
        <dbReference type="SAM" id="Phobius"/>
    </source>
</evidence>
<dbReference type="GO" id="GO:0017004">
    <property type="term" value="P:cytochrome complex assembly"/>
    <property type="evidence" value="ECO:0007669"/>
    <property type="project" value="UniProtKB-KW"/>
</dbReference>
<feature type="transmembrane region" description="Helical" evidence="2">
    <location>
        <begin position="93"/>
        <end position="110"/>
    </location>
</feature>
<reference evidence="3 4" key="1">
    <citation type="journal article" date="2014" name="BMC Genomics">
        <title>Architecture and functions of a multipartite genome of the methylotrophic bacterium Paracoccus aminophilus JCM 7686, containing primary and secondary chromids.</title>
        <authorList>
            <person name="Dziewit L."/>
            <person name="Czarnecki J."/>
            <person name="Wibberg D."/>
            <person name="Radlinska M."/>
            <person name="Mrozek P."/>
            <person name="Szymczak M."/>
            <person name="Schluter A."/>
            <person name="Puhler A."/>
            <person name="Bartosik D."/>
        </authorList>
    </citation>
    <scope>NUCLEOTIDE SEQUENCE [LARGE SCALE GENOMIC DNA]</scope>
    <source>
        <strain evidence="3">JCM 7686</strain>
    </source>
</reference>
<organism evidence="3 4">
    <name type="scientific">Paracoccus aminophilus JCM 7686</name>
    <dbReference type="NCBI Taxonomy" id="1367847"/>
    <lineage>
        <taxon>Bacteria</taxon>
        <taxon>Pseudomonadati</taxon>
        <taxon>Pseudomonadota</taxon>
        <taxon>Alphaproteobacteria</taxon>
        <taxon>Rhodobacterales</taxon>
        <taxon>Paracoccaceae</taxon>
        <taxon>Paracoccus</taxon>
    </lineage>
</organism>
<keyword evidence="2" id="KW-1133">Transmembrane helix</keyword>
<dbReference type="NCBIfam" id="TIGR03142">
    <property type="entry name" value="cytochro_ccmI"/>
    <property type="match status" value="1"/>
</dbReference>
<dbReference type="KEGG" id="pami:JCM7686_2693"/>
<dbReference type="STRING" id="1367847.JCM7686_2693"/>
<dbReference type="AlphaFoldDB" id="S5XQS8"/>
<sequence length="414" mass="44399">MMLWFICAALVIIVGITIFLPFLRASLTGAEPAAAYDLRVYRDQLREVERDLERGVIEPGDAERLRIEIGRKVLEADRQLGAARKISAGPNKIWGLAALLLVAVGAFALYQRIGQPGLPDEPIKARFAAAEARYASRPSQAEAEAAAPKPALGTPDPDYLALIEKLREAMKERPDDPQGLALLAEHEARLGNFHAAYEAQAHLVAVRGDAASAEDHARLAALMVDAAGGFISAQSEAEVVKALQLDAKNGQALYMAGLLQIQNGRADRAFPIWANLLADSSETDPWTAPIRATITDLAWFAGEPNYTPPEAKGAMPALPGTALPGPDANAVAAAQDMTPEERQKMIESMVEGLESRLATEGGTPDEWARLISSLVILGKTDHARAIWQEAQTRFASVPQALELVNDAATKAGVK</sequence>
<dbReference type="HOGENOM" id="CLU_036074_4_1_5"/>
<dbReference type="InterPro" id="IPR017560">
    <property type="entry name" value="Cyt_c_biogenesis_CcmI"/>
</dbReference>
<name>S5XQS8_PARAH</name>
<dbReference type="InterPro" id="IPR011990">
    <property type="entry name" value="TPR-like_helical_dom_sf"/>
</dbReference>
<dbReference type="PATRIC" id="fig|1367847.3.peg.2695"/>
<gene>
    <name evidence="3" type="ORF">JCM7686_2693</name>
</gene>
<protein>
    <submittedName>
        <fullName evidence="3">Cytochrome c-type biogenesis protein CycH</fullName>
    </submittedName>
</protein>